<dbReference type="Proteomes" id="UP000074825">
    <property type="component" value="Unassembled WGS sequence"/>
</dbReference>
<dbReference type="NCBIfam" id="TIGR01167">
    <property type="entry name" value="LPXTG_anchor"/>
    <property type="match status" value="1"/>
</dbReference>
<feature type="compositionally biased region" description="Basic and acidic residues" evidence="5">
    <location>
        <begin position="604"/>
        <end position="621"/>
    </location>
</feature>
<feature type="region of interest" description="Disordered" evidence="5">
    <location>
        <begin position="51"/>
        <end position="74"/>
    </location>
</feature>
<keyword evidence="8" id="KW-0648">Protein biosynthesis</keyword>
<feature type="compositionally biased region" description="Acidic residues" evidence="5">
    <location>
        <begin position="54"/>
        <end position="69"/>
    </location>
</feature>
<evidence type="ECO:0000256" key="4">
    <source>
        <dbReference type="ARBA" id="ARBA00023088"/>
    </source>
</evidence>
<evidence type="ECO:0000259" key="7">
    <source>
        <dbReference type="PROSITE" id="PS50847"/>
    </source>
</evidence>
<accession>A0A0Z8J7N9</accession>
<dbReference type="AlphaFoldDB" id="A0A0Z8J7N9"/>
<organism evidence="8 9">
    <name type="scientific">Streptococcus suis</name>
    <dbReference type="NCBI Taxonomy" id="1307"/>
    <lineage>
        <taxon>Bacteria</taxon>
        <taxon>Bacillati</taxon>
        <taxon>Bacillota</taxon>
        <taxon>Bacilli</taxon>
        <taxon>Lactobacillales</taxon>
        <taxon>Streptococcaceae</taxon>
        <taxon>Streptococcus</taxon>
    </lineage>
</organism>
<feature type="compositionally biased region" description="Basic and acidic residues" evidence="5">
    <location>
        <begin position="279"/>
        <end position="289"/>
    </location>
</feature>
<reference evidence="8 9" key="1">
    <citation type="submission" date="2016-02" db="EMBL/GenBank/DDBJ databases">
        <authorList>
            <consortium name="Pathogen Informatics"/>
        </authorList>
    </citation>
    <scope>NUCLEOTIDE SEQUENCE [LARGE SCALE GENOMIC DNA]</scope>
    <source>
        <strain evidence="8 9">LSS82</strain>
    </source>
</reference>
<keyword evidence="6" id="KW-0812">Transmembrane</keyword>
<keyword evidence="2" id="KW-0964">Secreted</keyword>
<dbReference type="InterPro" id="IPR019931">
    <property type="entry name" value="LPXTG_anchor"/>
</dbReference>
<evidence type="ECO:0000256" key="5">
    <source>
        <dbReference type="SAM" id="MobiDB-lite"/>
    </source>
</evidence>
<evidence type="ECO:0000313" key="8">
    <source>
        <dbReference type="EMBL" id="CYV48642.1"/>
    </source>
</evidence>
<keyword evidence="6" id="KW-1133">Transmembrane helix</keyword>
<keyword evidence="6" id="KW-0472">Membrane</keyword>
<feature type="transmembrane region" description="Helical" evidence="6">
    <location>
        <begin position="735"/>
        <end position="753"/>
    </location>
</feature>
<keyword evidence="1" id="KW-0134">Cell wall</keyword>
<keyword evidence="4" id="KW-0572">Peptidoglycan-anchor</keyword>
<evidence type="ECO:0000256" key="3">
    <source>
        <dbReference type="ARBA" id="ARBA00022729"/>
    </source>
</evidence>
<proteinExistence type="predicted"/>
<evidence type="ECO:0000256" key="2">
    <source>
        <dbReference type="ARBA" id="ARBA00022525"/>
    </source>
</evidence>
<feature type="region of interest" description="Disordered" evidence="5">
    <location>
        <begin position="263"/>
        <end position="423"/>
    </location>
</feature>
<feature type="compositionally biased region" description="Basic and acidic residues" evidence="5">
    <location>
        <begin position="343"/>
        <end position="398"/>
    </location>
</feature>
<gene>
    <name evidence="8" type="ORF">ERS132444_00432</name>
</gene>
<name>A0A0Z8J7N9_STRSU</name>
<feature type="compositionally biased region" description="Basic and acidic residues" evidence="5">
    <location>
        <begin position="628"/>
        <end position="669"/>
    </location>
</feature>
<keyword evidence="3" id="KW-0732">Signal</keyword>
<feature type="compositionally biased region" description="Basic and acidic residues" evidence="5">
    <location>
        <begin position="526"/>
        <end position="584"/>
    </location>
</feature>
<evidence type="ECO:0000313" key="9">
    <source>
        <dbReference type="Proteomes" id="UP000074825"/>
    </source>
</evidence>
<feature type="compositionally biased region" description="Basic and acidic residues" evidence="5">
    <location>
        <begin position="407"/>
        <end position="423"/>
    </location>
</feature>
<protein>
    <submittedName>
        <fullName evidence="8">Translation initiation factor 2 (IF-2; GTPase)</fullName>
    </submittedName>
</protein>
<feature type="compositionally biased region" description="Polar residues" evidence="5">
    <location>
        <begin position="722"/>
        <end position="731"/>
    </location>
</feature>
<sequence>MSKQKVVSSLLLSTVVLGGLAFYSTTTVKAESLETDVTSVSSGDVVEKVASYSSDEEYTEDTLSEDVEPEKDSSMGNIKFQNSNIKGDHAEQFVNITRVEPTPNTVEWITTFDATEWDYKTKTGAYYFFVPKNVEVTSIKDAQNKELLTQFKPNDDYYKTYSAEQMETGINNEWEWSVNRIPSDKRNKELDEWKSKALFSKVYVLNNRRDDSSTTFTVTAKFNEDAEQSQFPFVAVMKRYKSWYSTTDPASLAADYFEKTKVQKPKEEAPKINPAPEAPKPEAPKKEEVPAPPAPSVPEEKPMEEPKPESPKDTPQESPKPTEEPKKEDSPQTPGADQPKVIVPEEKVPEVEQSETVKPEPKKPEVSTPKVEEPKAEVPKDKVPEVNTPKVEEPKTEVPEISQPKQDAPKESPKQEIKEDAETYEPKVLSEWLTYTNKTPHKDAQKKILDSVIVPEATKPVVKTIIGDVPLELGEHAVQVKVQYQDNSYDIVIVDVRIISDAPHETPKVDNQPETKSPEVITPKADAPKVEERQEIVKPEVDQPKVEEPKVEEPKVEVPMDKFPEVNTPKDEEPKVDNQPETKSPEVTAPKADTPKVEQTPKTTEPKTDAPKVDKQSETVKPELNQPKVEEPKAEVPKDKVPEVNTPKVEEPKVDKQPEMKSPEVRAPKLDQPQMKMPEVPRSEKQSPKTSNKVNVIVPERKVSESQKPQTKVGDVVKGQMNKATLPNTGEASGGLTWLGGALATLVTGLYLFKNKKEE</sequence>
<dbReference type="GO" id="GO:0003743">
    <property type="term" value="F:translation initiation factor activity"/>
    <property type="evidence" value="ECO:0007669"/>
    <property type="project" value="UniProtKB-KW"/>
</dbReference>
<dbReference type="EMBL" id="FIIF01000002">
    <property type="protein sequence ID" value="CYV48642.1"/>
    <property type="molecule type" value="Genomic_DNA"/>
</dbReference>
<evidence type="ECO:0000256" key="1">
    <source>
        <dbReference type="ARBA" id="ARBA00022512"/>
    </source>
</evidence>
<feature type="region of interest" description="Disordered" evidence="5">
    <location>
        <begin position="504"/>
        <end position="735"/>
    </location>
</feature>
<feature type="compositionally biased region" description="Basic and acidic residues" evidence="5">
    <location>
        <begin position="298"/>
        <end position="330"/>
    </location>
</feature>
<feature type="compositionally biased region" description="Basic and acidic residues" evidence="5">
    <location>
        <begin position="504"/>
        <end position="517"/>
    </location>
</feature>
<feature type="domain" description="Gram-positive cocci surface proteins LPxTG" evidence="7">
    <location>
        <begin position="726"/>
        <end position="759"/>
    </location>
</feature>
<dbReference type="RefSeq" id="WP_044757760.1">
    <property type="nucleotide sequence ID" value="NZ_CEDN01000048.1"/>
</dbReference>
<dbReference type="Pfam" id="PF00746">
    <property type="entry name" value="Gram_pos_anchor"/>
    <property type="match status" value="1"/>
</dbReference>
<keyword evidence="8" id="KW-0396">Initiation factor</keyword>
<dbReference type="PROSITE" id="PS50847">
    <property type="entry name" value="GRAM_POS_ANCHORING"/>
    <property type="match status" value="1"/>
</dbReference>
<evidence type="ECO:0000256" key="6">
    <source>
        <dbReference type="SAM" id="Phobius"/>
    </source>
</evidence>